<accession>A0AAE0A2W2</accession>
<dbReference type="EMBL" id="JANJYJ010000007">
    <property type="protein sequence ID" value="KAK3199654.1"/>
    <property type="molecule type" value="Genomic_DNA"/>
</dbReference>
<organism evidence="1 2">
    <name type="scientific">Dipteronia sinensis</name>
    <dbReference type="NCBI Taxonomy" id="43782"/>
    <lineage>
        <taxon>Eukaryota</taxon>
        <taxon>Viridiplantae</taxon>
        <taxon>Streptophyta</taxon>
        <taxon>Embryophyta</taxon>
        <taxon>Tracheophyta</taxon>
        <taxon>Spermatophyta</taxon>
        <taxon>Magnoliopsida</taxon>
        <taxon>eudicotyledons</taxon>
        <taxon>Gunneridae</taxon>
        <taxon>Pentapetalae</taxon>
        <taxon>rosids</taxon>
        <taxon>malvids</taxon>
        <taxon>Sapindales</taxon>
        <taxon>Sapindaceae</taxon>
        <taxon>Hippocastanoideae</taxon>
        <taxon>Acereae</taxon>
        <taxon>Dipteronia</taxon>
    </lineage>
</organism>
<dbReference type="Proteomes" id="UP001281410">
    <property type="component" value="Unassembled WGS sequence"/>
</dbReference>
<evidence type="ECO:0000313" key="1">
    <source>
        <dbReference type="EMBL" id="KAK3199654.1"/>
    </source>
</evidence>
<name>A0AAE0A2W2_9ROSI</name>
<dbReference type="PANTHER" id="PTHR15140">
    <property type="entry name" value="TUBULIN-SPECIFIC CHAPERONE E"/>
    <property type="match status" value="1"/>
</dbReference>
<reference evidence="1" key="1">
    <citation type="journal article" date="2023" name="Plant J.">
        <title>Genome sequences and population genomics provide insights into the demographic history, inbreeding, and mutation load of two 'living fossil' tree species of Dipteronia.</title>
        <authorList>
            <person name="Feng Y."/>
            <person name="Comes H.P."/>
            <person name="Chen J."/>
            <person name="Zhu S."/>
            <person name="Lu R."/>
            <person name="Zhang X."/>
            <person name="Li P."/>
            <person name="Qiu J."/>
            <person name="Olsen K.M."/>
            <person name="Qiu Y."/>
        </authorList>
    </citation>
    <scope>NUCLEOTIDE SEQUENCE</scope>
    <source>
        <tissue evidence="1">Leaf</tissue>
    </source>
</reference>
<sequence length="134" mass="15783">MLSKSLAKLLCLKSLKLVNESKTTRLPSIVLSEYRFPTTLTQLTLSNTELKDDPLPILEKLPNLEVLKLKRAMKKLECLLINPCAYLKRLPEELWHIKTFNQMELWSPRPELKPKLREVEDMERYDIQIYPYGI</sequence>
<dbReference type="SUPFAM" id="SSF52047">
    <property type="entry name" value="RNI-like"/>
    <property type="match status" value="1"/>
</dbReference>
<dbReference type="PANTHER" id="PTHR15140:SF37">
    <property type="entry name" value="UBIQUITIN-LIKE DOMAIN-CONTAINING PROTEIN"/>
    <property type="match status" value="1"/>
</dbReference>
<keyword evidence="2" id="KW-1185">Reference proteome</keyword>
<evidence type="ECO:0000313" key="2">
    <source>
        <dbReference type="Proteomes" id="UP001281410"/>
    </source>
</evidence>
<proteinExistence type="predicted"/>
<comment type="caution">
    <text evidence="1">The sequence shown here is derived from an EMBL/GenBank/DDBJ whole genome shotgun (WGS) entry which is preliminary data.</text>
</comment>
<dbReference type="Gene3D" id="3.80.10.10">
    <property type="entry name" value="Ribonuclease Inhibitor"/>
    <property type="match status" value="1"/>
</dbReference>
<dbReference type="InterPro" id="IPR032675">
    <property type="entry name" value="LRR_dom_sf"/>
</dbReference>
<dbReference type="AlphaFoldDB" id="A0AAE0A2W2"/>
<protein>
    <submittedName>
        <fullName evidence="1">Uncharacterized protein</fullName>
    </submittedName>
</protein>
<gene>
    <name evidence="1" type="ORF">Dsin_023069</name>
</gene>